<evidence type="ECO:0000313" key="2">
    <source>
        <dbReference type="Proteomes" id="UP001162162"/>
    </source>
</evidence>
<sequence length="67" mass="7783">MPTGHENRESTVKMSGELVCIREFEEHAHQVLPRNALDYYRSGAGQQNTLVYNNKAFSKYYEDESKN</sequence>
<name>A0AAV8Z909_9CUCU</name>
<reference evidence="1" key="1">
    <citation type="journal article" date="2023" name="Insect Mol. Biol.">
        <title>Genome sequencing provides insights into the evolution of gene families encoding plant cell wall-degrading enzymes in longhorned beetles.</title>
        <authorList>
            <person name="Shin N.R."/>
            <person name="Okamura Y."/>
            <person name="Kirsch R."/>
            <person name="Pauchet Y."/>
        </authorList>
    </citation>
    <scope>NUCLEOTIDE SEQUENCE</scope>
    <source>
        <strain evidence="1">AMC_N1</strain>
    </source>
</reference>
<protein>
    <submittedName>
        <fullName evidence="1">Uncharacterized protein</fullName>
    </submittedName>
</protein>
<comment type="caution">
    <text evidence="1">The sequence shown here is derived from an EMBL/GenBank/DDBJ whole genome shotgun (WGS) entry which is preliminary data.</text>
</comment>
<keyword evidence="2" id="KW-1185">Reference proteome</keyword>
<dbReference type="Gene3D" id="3.20.20.70">
    <property type="entry name" value="Aldolase class I"/>
    <property type="match status" value="1"/>
</dbReference>
<proteinExistence type="predicted"/>
<gene>
    <name evidence="1" type="ORF">NQ318_020040</name>
</gene>
<organism evidence="1 2">
    <name type="scientific">Aromia moschata</name>
    <dbReference type="NCBI Taxonomy" id="1265417"/>
    <lineage>
        <taxon>Eukaryota</taxon>
        <taxon>Metazoa</taxon>
        <taxon>Ecdysozoa</taxon>
        <taxon>Arthropoda</taxon>
        <taxon>Hexapoda</taxon>
        <taxon>Insecta</taxon>
        <taxon>Pterygota</taxon>
        <taxon>Neoptera</taxon>
        <taxon>Endopterygota</taxon>
        <taxon>Coleoptera</taxon>
        <taxon>Polyphaga</taxon>
        <taxon>Cucujiformia</taxon>
        <taxon>Chrysomeloidea</taxon>
        <taxon>Cerambycidae</taxon>
        <taxon>Cerambycinae</taxon>
        <taxon>Callichromatini</taxon>
        <taxon>Aromia</taxon>
    </lineage>
</organism>
<accession>A0AAV8Z909</accession>
<dbReference type="SUPFAM" id="SSF51395">
    <property type="entry name" value="FMN-linked oxidoreductases"/>
    <property type="match status" value="1"/>
</dbReference>
<dbReference type="Proteomes" id="UP001162162">
    <property type="component" value="Unassembled WGS sequence"/>
</dbReference>
<evidence type="ECO:0000313" key="1">
    <source>
        <dbReference type="EMBL" id="KAJ8960747.1"/>
    </source>
</evidence>
<dbReference type="InterPro" id="IPR013785">
    <property type="entry name" value="Aldolase_TIM"/>
</dbReference>
<dbReference type="AlphaFoldDB" id="A0AAV8Z909"/>
<dbReference type="EMBL" id="JAPWTK010000007">
    <property type="protein sequence ID" value="KAJ8960747.1"/>
    <property type="molecule type" value="Genomic_DNA"/>
</dbReference>